<name>A0A0F9NNV7_9ZZZZ</name>
<keyword evidence="1" id="KW-0175">Coiled coil</keyword>
<sequence length="74" mass="8698">MEHEICKKCKWNNYPTCSGIILYGTEMNIEHNKIGFICGTKDETERVEFTKTKTESEIKIEELEARIKVMEINK</sequence>
<reference evidence="2" key="1">
    <citation type="journal article" date="2015" name="Nature">
        <title>Complex archaea that bridge the gap between prokaryotes and eukaryotes.</title>
        <authorList>
            <person name="Spang A."/>
            <person name="Saw J.H."/>
            <person name="Jorgensen S.L."/>
            <person name="Zaremba-Niedzwiedzka K."/>
            <person name="Martijn J."/>
            <person name="Lind A.E."/>
            <person name="van Eijk R."/>
            <person name="Schleper C."/>
            <person name="Guy L."/>
            <person name="Ettema T.J."/>
        </authorList>
    </citation>
    <scope>NUCLEOTIDE SEQUENCE</scope>
</reference>
<evidence type="ECO:0000256" key="1">
    <source>
        <dbReference type="SAM" id="Coils"/>
    </source>
</evidence>
<gene>
    <name evidence="2" type="ORF">LCGC14_1314010</name>
</gene>
<organism evidence="2">
    <name type="scientific">marine sediment metagenome</name>
    <dbReference type="NCBI Taxonomy" id="412755"/>
    <lineage>
        <taxon>unclassified sequences</taxon>
        <taxon>metagenomes</taxon>
        <taxon>ecological metagenomes</taxon>
    </lineage>
</organism>
<protein>
    <submittedName>
        <fullName evidence="2">Uncharacterized protein</fullName>
    </submittedName>
</protein>
<feature type="coiled-coil region" evidence="1">
    <location>
        <begin position="46"/>
        <end position="73"/>
    </location>
</feature>
<dbReference type="AlphaFoldDB" id="A0A0F9NNV7"/>
<comment type="caution">
    <text evidence="2">The sequence shown here is derived from an EMBL/GenBank/DDBJ whole genome shotgun (WGS) entry which is preliminary data.</text>
</comment>
<proteinExistence type="predicted"/>
<evidence type="ECO:0000313" key="2">
    <source>
        <dbReference type="EMBL" id="KKM82982.1"/>
    </source>
</evidence>
<dbReference type="EMBL" id="LAZR01007783">
    <property type="protein sequence ID" value="KKM82982.1"/>
    <property type="molecule type" value="Genomic_DNA"/>
</dbReference>
<accession>A0A0F9NNV7</accession>